<accession>A0ABN2EJ86</accession>
<comment type="caution">
    <text evidence="2">The sequence shown here is derived from an EMBL/GenBank/DDBJ whole genome shotgun (WGS) entry which is preliminary data.</text>
</comment>
<evidence type="ECO:0000313" key="2">
    <source>
        <dbReference type="EMBL" id="GAA1609007.1"/>
    </source>
</evidence>
<dbReference type="EMBL" id="BAAAND010000012">
    <property type="protein sequence ID" value="GAA1609007.1"/>
    <property type="molecule type" value="Genomic_DNA"/>
</dbReference>
<dbReference type="Proteomes" id="UP001500190">
    <property type="component" value="Unassembled WGS sequence"/>
</dbReference>
<name>A0ABN2EJ86_9ACTN</name>
<dbReference type="RefSeq" id="WP_344199199.1">
    <property type="nucleotide sequence ID" value="NZ_BAAAND010000012.1"/>
</dbReference>
<protein>
    <submittedName>
        <fullName evidence="2">Uncharacterized protein</fullName>
    </submittedName>
</protein>
<feature type="chain" id="PRO_5045744169" evidence="1">
    <location>
        <begin position="32"/>
        <end position="299"/>
    </location>
</feature>
<keyword evidence="1" id="KW-0732">Signal</keyword>
<evidence type="ECO:0000313" key="3">
    <source>
        <dbReference type="Proteomes" id="UP001500190"/>
    </source>
</evidence>
<keyword evidence="3" id="KW-1185">Reference proteome</keyword>
<organism evidence="2 3">
    <name type="scientific">Kribbella karoonensis</name>
    <dbReference type="NCBI Taxonomy" id="324851"/>
    <lineage>
        <taxon>Bacteria</taxon>
        <taxon>Bacillati</taxon>
        <taxon>Actinomycetota</taxon>
        <taxon>Actinomycetes</taxon>
        <taxon>Propionibacteriales</taxon>
        <taxon>Kribbellaceae</taxon>
        <taxon>Kribbella</taxon>
    </lineage>
</organism>
<feature type="signal peptide" evidence="1">
    <location>
        <begin position="1"/>
        <end position="31"/>
    </location>
</feature>
<reference evidence="3" key="1">
    <citation type="journal article" date="2019" name="Int. J. Syst. Evol. Microbiol.">
        <title>The Global Catalogue of Microorganisms (GCM) 10K type strain sequencing project: providing services to taxonomists for standard genome sequencing and annotation.</title>
        <authorList>
            <consortium name="The Broad Institute Genomics Platform"/>
            <consortium name="The Broad Institute Genome Sequencing Center for Infectious Disease"/>
            <person name="Wu L."/>
            <person name="Ma J."/>
        </authorList>
    </citation>
    <scope>NUCLEOTIDE SEQUENCE [LARGE SCALE GENOMIC DNA]</scope>
    <source>
        <strain evidence="3">JCM 14304</strain>
    </source>
</reference>
<gene>
    <name evidence="2" type="ORF">GCM10009742_69290</name>
</gene>
<sequence>MKLKRTAASLASAMLLGGAVAASTTAGPATAATTAATAACQMWLGSVTSGGDIANTAITAGSPITAKRSTGPHMFPAGSAKVMSTWTETIGIAGEASWYGDAILNSTLYSGAYGTDSTGKPFTSLKAVGRGYNGYKAIDDTFYGSKTVRGASYKLRGDGVLYRYDADHKLSSRYTGYSAVKTMTLISETATYDTFLANTYGGALYTIHVPANIKLAPIVKKVRTSTWQGFEYLVAEKCGTQSTLLAAVDKDSGSAYLYAVGHANGASTVIRGLGKIPGSFKDAVYFLNTPEGVPPLFGE</sequence>
<evidence type="ECO:0000256" key="1">
    <source>
        <dbReference type="SAM" id="SignalP"/>
    </source>
</evidence>
<proteinExistence type="predicted"/>